<dbReference type="EMBL" id="BAAAZI010000015">
    <property type="protein sequence ID" value="GAA4147558.1"/>
    <property type="molecule type" value="Genomic_DNA"/>
</dbReference>
<keyword evidence="1" id="KW-1133">Transmembrane helix</keyword>
<dbReference type="PIRSF" id="PIRSF018266">
    <property type="entry name" value="FecR"/>
    <property type="match status" value="1"/>
</dbReference>
<dbReference type="Pfam" id="PF04773">
    <property type="entry name" value="FecR"/>
    <property type="match status" value="1"/>
</dbReference>
<dbReference type="RefSeq" id="WP_344675886.1">
    <property type="nucleotide sequence ID" value="NZ_BAAAZI010000015.1"/>
</dbReference>
<dbReference type="InterPro" id="IPR012373">
    <property type="entry name" value="Ferrdict_sens_TM"/>
</dbReference>
<proteinExistence type="predicted"/>
<accession>A0ABP7Z542</accession>
<dbReference type="InterPro" id="IPR006860">
    <property type="entry name" value="FecR"/>
</dbReference>
<name>A0ABP7Z542_9SPHI</name>
<evidence type="ECO:0000313" key="4">
    <source>
        <dbReference type="Proteomes" id="UP001500101"/>
    </source>
</evidence>
<sequence>MNPNEHKQDHLKYLQLKLSETELSKYIEQVADGYYDENFPLFDEMESTYSQIVPKKTFMARLSNNLWMKIAALLFVFISLATIIYSYYQHQRNNSLSLEWISYESPMQKRAVINLIDGSIVTLTPGTQIRYPKTFSGKYREVFIDNGKAYFEVAKNQDKPFIVHLSDMNTKVLGTKFTIEHYKAKKYEKINLYEGAVQIENSFKKTETILKPGQFYEWNAKLNRVHLGEFNIEGNPTNAESMTFSQSSLELVLNRLEFLQQIIIDTEGIDLVNMEISGNFDGMNTKQILDAISIIHPYRFIKTTEKSYKMIKK</sequence>
<feature type="transmembrane region" description="Helical" evidence="1">
    <location>
        <begin position="66"/>
        <end position="88"/>
    </location>
</feature>
<dbReference type="Gene3D" id="2.60.120.1440">
    <property type="match status" value="1"/>
</dbReference>
<gene>
    <name evidence="3" type="ORF">GCM10022216_33560</name>
</gene>
<evidence type="ECO:0000256" key="1">
    <source>
        <dbReference type="SAM" id="Phobius"/>
    </source>
</evidence>
<dbReference type="PANTHER" id="PTHR30273">
    <property type="entry name" value="PERIPLASMIC SIGNAL SENSOR AND SIGMA FACTOR ACTIVATOR FECR-RELATED"/>
    <property type="match status" value="1"/>
</dbReference>
<keyword evidence="4" id="KW-1185">Reference proteome</keyword>
<dbReference type="Proteomes" id="UP001500101">
    <property type="component" value="Unassembled WGS sequence"/>
</dbReference>
<feature type="domain" description="FecR protein" evidence="2">
    <location>
        <begin position="103"/>
        <end position="198"/>
    </location>
</feature>
<comment type="caution">
    <text evidence="3">The sequence shown here is derived from an EMBL/GenBank/DDBJ whole genome shotgun (WGS) entry which is preliminary data.</text>
</comment>
<keyword evidence="1" id="KW-0472">Membrane</keyword>
<evidence type="ECO:0000259" key="2">
    <source>
        <dbReference type="Pfam" id="PF04773"/>
    </source>
</evidence>
<organism evidence="3 4">
    <name type="scientific">Sphingobacterium kyonggiense</name>
    <dbReference type="NCBI Taxonomy" id="714075"/>
    <lineage>
        <taxon>Bacteria</taxon>
        <taxon>Pseudomonadati</taxon>
        <taxon>Bacteroidota</taxon>
        <taxon>Sphingobacteriia</taxon>
        <taxon>Sphingobacteriales</taxon>
        <taxon>Sphingobacteriaceae</taxon>
        <taxon>Sphingobacterium</taxon>
    </lineage>
</organism>
<reference evidence="4" key="1">
    <citation type="journal article" date="2019" name="Int. J. Syst. Evol. Microbiol.">
        <title>The Global Catalogue of Microorganisms (GCM) 10K type strain sequencing project: providing services to taxonomists for standard genome sequencing and annotation.</title>
        <authorList>
            <consortium name="The Broad Institute Genomics Platform"/>
            <consortium name="The Broad Institute Genome Sequencing Center for Infectious Disease"/>
            <person name="Wu L."/>
            <person name="Ma J."/>
        </authorList>
    </citation>
    <scope>NUCLEOTIDE SEQUENCE [LARGE SCALE GENOMIC DNA]</scope>
    <source>
        <strain evidence="4">JCM 16704</strain>
    </source>
</reference>
<evidence type="ECO:0000313" key="3">
    <source>
        <dbReference type="EMBL" id="GAA4147558.1"/>
    </source>
</evidence>
<protein>
    <recommendedName>
        <fullName evidence="2">FecR protein domain-containing protein</fullName>
    </recommendedName>
</protein>
<keyword evidence="1" id="KW-0812">Transmembrane</keyword>
<dbReference type="PANTHER" id="PTHR30273:SF2">
    <property type="entry name" value="PROTEIN FECR"/>
    <property type="match status" value="1"/>
</dbReference>